<comment type="similarity">
    <text evidence="1 5">Belongs to the methyltransferase superfamily. METTL16/RlmF family.</text>
</comment>
<dbReference type="Proteomes" id="UP001150266">
    <property type="component" value="Unassembled WGS sequence"/>
</dbReference>
<name>A0A9W9A8S4_9AGAR</name>
<keyword evidence="3 5" id="KW-0808">Transferase</keyword>
<organism evidence="7 8">
    <name type="scientific">Lentinula aciculospora</name>
    <dbReference type="NCBI Taxonomy" id="153920"/>
    <lineage>
        <taxon>Eukaryota</taxon>
        <taxon>Fungi</taxon>
        <taxon>Dikarya</taxon>
        <taxon>Basidiomycota</taxon>
        <taxon>Agaricomycotina</taxon>
        <taxon>Agaricomycetes</taxon>
        <taxon>Agaricomycetidae</taxon>
        <taxon>Agaricales</taxon>
        <taxon>Marasmiineae</taxon>
        <taxon>Omphalotaceae</taxon>
        <taxon>Lentinula</taxon>
    </lineage>
</organism>
<evidence type="ECO:0000256" key="2">
    <source>
        <dbReference type="ARBA" id="ARBA00022603"/>
    </source>
</evidence>
<dbReference type="InterPro" id="IPR029063">
    <property type="entry name" value="SAM-dependent_MTases_sf"/>
</dbReference>
<dbReference type="PANTHER" id="PTHR13393:SF0">
    <property type="entry name" value="RNA N6-ADENOSINE-METHYLTRANSFERASE METTL16"/>
    <property type="match status" value="1"/>
</dbReference>
<feature type="binding site" evidence="6">
    <location>
        <position position="72"/>
    </location>
    <ligand>
        <name>S-adenosyl-L-methionine</name>
        <dbReference type="ChEBI" id="CHEBI:59789"/>
    </ligand>
</feature>
<dbReference type="GO" id="GO:0008168">
    <property type="term" value="F:methyltransferase activity"/>
    <property type="evidence" value="ECO:0007669"/>
    <property type="project" value="UniProtKB-KW"/>
</dbReference>
<feature type="binding site" evidence="6">
    <location>
        <position position="179"/>
    </location>
    <ligand>
        <name>S-adenosyl-L-methionine</name>
        <dbReference type="ChEBI" id="CHEBI:59789"/>
    </ligand>
</feature>
<evidence type="ECO:0000256" key="4">
    <source>
        <dbReference type="ARBA" id="ARBA00022691"/>
    </source>
</evidence>
<feature type="binding site" evidence="6">
    <location>
        <position position="104"/>
    </location>
    <ligand>
        <name>S-adenosyl-L-methionine</name>
        <dbReference type="ChEBI" id="CHEBI:59789"/>
    </ligand>
</feature>
<evidence type="ECO:0000256" key="5">
    <source>
        <dbReference type="PIRNR" id="PIRNR037350"/>
    </source>
</evidence>
<dbReference type="PIRSF" id="PIRSF037350">
    <property type="entry name" value="Mtase_ZK1128_prd"/>
    <property type="match status" value="1"/>
</dbReference>
<evidence type="ECO:0000256" key="1">
    <source>
        <dbReference type="ARBA" id="ARBA00005878"/>
    </source>
</evidence>
<dbReference type="GO" id="GO:0005634">
    <property type="term" value="C:nucleus"/>
    <property type="evidence" value="ECO:0007669"/>
    <property type="project" value="TreeGrafter"/>
</dbReference>
<evidence type="ECO:0000256" key="3">
    <source>
        <dbReference type="ARBA" id="ARBA00022679"/>
    </source>
</evidence>
<dbReference type="PANTHER" id="PTHR13393">
    <property type="entry name" value="SAM-DEPENDENT METHYLTRANSFERASE"/>
    <property type="match status" value="1"/>
</dbReference>
<evidence type="ECO:0000313" key="8">
    <source>
        <dbReference type="Proteomes" id="UP001150266"/>
    </source>
</evidence>
<proteinExistence type="inferred from homology"/>
<dbReference type="EMBL" id="JAOTPV010000014">
    <property type="protein sequence ID" value="KAJ4475488.1"/>
    <property type="molecule type" value="Genomic_DNA"/>
</dbReference>
<dbReference type="OrthoDB" id="514248at2759"/>
<dbReference type="InterPro" id="IPR017182">
    <property type="entry name" value="METTL16/PsiM"/>
</dbReference>
<accession>A0A9W9A8S4</accession>
<dbReference type="Pfam" id="PF05971">
    <property type="entry name" value="Methyltransf_10"/>
    <property type="match status" value="1"/>
</dbReference>
<keyword evidence="8" id="KW-1185">Reference proteome</keyword>
<protein>
    <submittedName>
        <fullName evidence="7">S-adenosyl-L-methionine dependent methyltransferase</fullName>
    </submittedName>
</protein>
<gene>
    <name evidence="7" type="ORF">J3R30DRAFT_3499769</name>
</gene>
<dbReference type="SUPFAM" id="SSF53335">
    <property type="entry name" value="S-adenosyl-L-methionine-dependent methyltransferases"/>
    <property type="match status" value="1"/>
</dbReference>
<feature type="binding site" evidence="6">
    <location>
        <position position="128"/>
    </location>
    <ligand>
        <name>S-adenosyl-L-methionine</name>
        <dbReference type="ChEBI" id="CHEBI:59789"/>
    </ligand>
</feature>
<reference evidence="7" key="1">
    <citation type="submission" date="2022-08" db="EMBL/GenBank/DDBJ databases">
        <title>A Global Phylogenomic Analysis of the Shiitake Genus Lentinula.</title>
        <authorList>
            <consortium name="DOE Joint Genome Institute"/>
            <person name="Sierra-Patev S."/>
            <person name="Min B."/>
            <person name="Naranjo-Ortiz M."/>
            <person name="Looney B."/>
            <person name="Konkel Z."/>
            <person name="Slot J.C."/>
            <person name="Sakamoto Y."/>
            <person name="Steenwyk J.L."/>
            <person name="Rokas A."/>
            <person name="Carro J."/>
            <person name="Camarero S."/>
            <person name="Ferreira P."/>
            <person name="Molpeceres G."/>
            <person name="Ruiz-Duenas F.J."/>
            <person name="Serrano A."/>
            <person name="Henrissat B."/>
            <person name="Drula E."/>
            <person name="Hughes K.W."/>
            <person name="Mata J.L."/>
            <person name="Ishikawa N.K."/>
            <person name="Vargas-Isla R."/>
            <person name="Ushijima S."/>
            <person name="Smith C.A."/>
            <person name="Ahrendt S."/>
            <person name="Andreopoulos W."/>
            <person name="He G."/>
            <person name="Labutti K."/>
            <person name="Lipzen A."/>
            <person name="Ng V."/>
            <person name="Riley R."/>
            <person name="Sandor L."/>
            <person name="Barry K."/>
            <person name="Martinez A.T."/>
            <person name="Xiao Y."/>
            <person name="Gibbons J.G."/>
            <person name="Terashima K."/>
            <person name="Grigoriev I.V."/>
            <person name="Hibbett D.S."/>
        </authorList>
    </citation>
    <scope>NUCLEOTIDE SEQUENCE</scope>
    <source>
        <strain evidence="7">JLM2183</strain>
    </source>
</reference>
<evidence type="ECO:0000256" key="6">
    <source>
        <dbReference type="PIRSR" id="PIRSR037350-1"/>
    </source>
</evidence>
<sequence length="481" mass="54465">MHPRNIYRDGTDFVQLSIVYPPLSKYLIEPHKTIDFGDQNAQRCLTEALLHRDFKLKIQLPLDRLCPPVPNRLNYILWLQDINLASRYIEEHGPYTIVQGIDIGTGASAIYPLLACTLKKSWKFVVSEIDPISLESAQQNISINELDDRIHIVQCNATSPVLLPLVLDEDKRFDFTMCNPPFYSSFEDVSQSAEAKQYGPNAVCTGAAIEMITVGGESAFVGKMVKESLGIQERCRWYTSMLGKLSSVAEVVDIFTTYSIDNYIITEFVQGQTRRWAVGWSFSDIRLPDSISRLQKPNPVISKYVPAHNTILQPVVSISREVLYETLSTILSSIGKIYIRFPNDFNERSTSEMKGIDLEPSDGFLVFAQEDTWSRSARRRQKRLLDDSGARSGLDSLSPPTLTTMYSEEVISSRSTMTCSIHIRDSTFRNVDVAMRDAAGKHGKPSLSVSKQDLNVEFTWRKGRDRRLFESFCSHVSRNSM</sequence>
<dbReference type="Gene3D" id="3.40.50.150">
    <property type="entry name" value="Vaccinia Virus protein VP39"/>
    <property type="match status" value="1"/>
</dbReference>
<dbReference type="InterPro" id="IPR010286">
    <property type="entry name" value="METTL16/RlmF"/>
</dbReference>
<dbReference type="AlphaFoldDB" id="A0A9W9A8S4"/>
<evidence type="ECO:0000313" key="7">
    <source>
        <dbReference type="EMBL" id="KAJ4475488.1"/>
    </source>
</evidence>
<keyword evidence="4 6" id="KW-0949">S-adenosyl-L-methionine</keyword>
<comment type="caution">
    <text evidence="7">The sequence shown here is derived from an EMBL/GenBank/DDBJ whole genome shotgun (WGS) entry which is preliminary data.</text>
</comment>
<keyword evidence="2 5" id="KW-0489">Methyltransferase</keyword>
<dbReference type="CDD" id="cd02440">
    <property type="entry name" value="AdoMet_MTases"/>
    <property type="match status" value="1"/>
</dbReference>
<dbReference type="GO" id="GO:0070475">
    <property type="term" value="P:rRNA base methylation"/>
    <property type="evidence" value="ECO:0007669"/>
    <property type="project" value="TreeGrafter"/>
</dbReference>